<protein>
    <submittedName>
        <fullName evidence="1">Uncharacterized protein</fullName>
    </submittedName>
</protein>
<dbReference type="EMBL" id="JAVIJP010000018">
    <property type="protein sequence ID" value="KAL3638648.1"/>
    <property type="molecule type" value="Genomic_DNA"/>
</dbReference>
<evidence type="ECO:0000313" key="2">
    <source>
        <dbReference type="Proteomes" id="UP001632038"/>
    </source>
</evidence>
<accession>A0ABD3D8Y0</accession>
<evidence type="ECO:0000313" key="1">
    <source>
        <dbReference type="EMBL" id="KAL3638648.1"/>
    </source>
</evidence>
<comment type="caution">
    <text evidence="1">The sequence shown here is derived from an EMBL/GenBank/DDBJ whole genome shotgun (WGS) entry which is preliminary data.</text>
</comment>
<sequence>MSKQGQTTAAETNMACVSATPPTYSMNCCHGTTIFWLRISPSHLLIGVDSRAVVHCSAPGHPRTYELLHSDEDNKFIKIFGSVFATLAGDSGRCKSMFAYVNERMKKEQRNYTLYEIAEIATHFFQNHPSDPNHNVVTLVYLCSWISSTKEYVVMSVGDKIKTALRVEEKFFGTGCESISGLDRLEELCQRRAFTRPKAKDADVLVEELLKASILDPYTGGSVKVYSLKDNADTCVHEGSLAQKLYNHNEFYEDEILKTEHMFVIVRENATNILSPQDLLAYLNTSFDPKIERSDISWLCYSDNAKFLAYLVKLSSKDCCDDWFDAYPVSTGHFRTARFTNSDNSKCNYAVAHARREVLDIFRVMESFEDLTAKNDVDAAVLK</sequence>
<gene>
    <name evidence="1" type="ORF">CASFOL_016555</name>
</gene>
<dbReference type="Proteomes" id="UP001632038">
    <property type="component" value="Unassembled WGS sequence"/>
</dbReference>
<proteinExistence type="predicted"/>
<organism evidence="1 2">
    <name type="scientific">Castilleja foliolosa</name>
    <dbReference type="NCBI Taxonomy" id="1961234"/>
    <lineage>
        <taxon>Eukaryota</taxon>
        <taxon>Viridiplantae</taxon>
        <taxon>Streptophyta</taxon>
        <taxon>Embryophyta</taxon>
        <taxon>Tracheophyta</taxon>
        <taxon>Spermatophyta</taxon>
        <taxon>Magnoliopsida</taxon>
        <taxon>eudicotyledons</taxon>
        <taxon>Gunneridae</taxon>
        <taxon>Pentapetalae</taxon>
        <taxon>asterids</taxon>
        <taxon>lamiids</taxon>
        <taxon>Lamiales</taxon>
        <taxon>Orobanchaceae</taxon>
        <taxon>Pedicularideae</taxon>
        <taxon>Castillejinae</taxon>
        <taxon>Castilleja</taxon>
    </lineage>
</organism>
<dbReference type="AlphaFoldDB" id="A0ABD3D8Y0"/>
<reference evidence="2" key="1">
    <citation type="journal article" date="2024" name="IScience">
        <title>Strigolactones Initiate the Formation of Haustorium-like Structures in Castilleja.</title>
        <authorList>
            <person name="Buerger M."/>
            <person name="Peterson D."/>
            <person name="Chory J."/>
        </authorList>
    </citation>
    <scope>NUCLEOTIDE SEQUENCE [LARGE SCALE GENOMIC DNA]</scope>
</reference>
<name>A0ABD3D8Y0_9LAMI</name>
<keyword evidence="2" id="KW-1185">Reference proteome</keyword>